<dbReference type="HOGENOM" id="CLU_071739_0_0_1"/>
<evidence type="ECO:0000313" key="1">
    <source>
        <dbReference type="EMBL" id="CCA18545.1"/>
    </source>
</evidence>
<protein>
    <submittedName>
        <fullName evidence="1">AlNc14C52G4063 protein</fullName>
    </submittedName>
</protein>
<reference evidence="1" key="2">
    <citation type="submission" date="2011-02" db="EMBL/GenBank/DDBJ databases">
        <authorList>
            <person name="MacLean D."/>
        </authorList>
    </citation>
    <scope>NUCLEOTIDE SEQUENCE</scope>
</reference>
<organism evidence="1">
    <name type="scientific">Albugo laibachii Nc14</name>
    <dbReference type="NCBI Taxonomy" id="890382"/>
    <lineage>
        <taxon>Eukaryota</taxon>
        <taxon>Sar</taxon>
        <taxon>Stramenopiles</taxon>
        <taxon>Oomycota</taxon>
        <taxon>Peronosporomycetes</taxon>
        <taxon>Albuginales</taxon>
        <taxon>Albuginaceae</taxon>
        <taxon>Albugo</taxon>
    </lineage>
</organism>
<accession>F0WBL8</accession>
<dbReference type="EMBL" id="FR824097">
    <property type="protein sequence ID" value="CCA18545.1"/>
    <property type="molecule type" value="Genomic_DNA"/>
</dbReference>
<dbReference type="AlphaFoldDB" id="F0WBL8"/>
<reference evidence="1" key="1">
    <citation type="journal article" date="2011" name="PLoS Biol.">
        <title>Gene gain and loss during evolution of obligate parasitism in the white rust pathogen of Arabidopsis thaliana.</title>
        <authorList>
            <person name="Kemen E."/>
            <person name="Gardiner A."/>
            <person name="Schultz-Larsen T."/>
            <person name="Kemen A.C."/>
            <person name="Balmuth A.L."/>
            <person name="Robert-Seilaniantz A."/>
            <person name="Bailey K."/>
            <person name="Holub E."/>
            <person name="Studholme D.J."/>
            <person name="Maclean D."/>
            <person name="Jones J.D."/>
        </authorList>
    </citation>
    <scope>NUCLEOTIDE SEQUENCE</scope>
</reference>
<sequence length="216" mass="24375">MNSIVSDSKLIIDKDKETKDSGDIWNEVENFLRTPPPNLAMYQRRFDVGNRAVNNLPLLTKRRSDACESISIDSALLQEAFDCADKLQTCDYSAHCEGERHKLSPIEPGQSRVTGKSFRNFQPSNLRNATARYRPPIVSKKSQLLASKATQRSGTMKRLASTRSIEVMADDLSRGLASEQLYKELRASQEKFAYSNAFLMQAKRSFFAQSKVVDLD</sequence>
<name>F0WBL8_9STRA</name>
<proteinExistence type="predicted"/>
<gene>
    <name evidence="1" type="primary">AlNc14C52G4063</name>
    <name evidence="1" type="ORF">ALNC14_046880</name>
</gene>